<evidence type="ECO:0000256" key="6">
    <source>
        <dbReference type="ARBA" id="ARBA00022771"/>
    </source>
</evidence>
<evidence type="ECO:0000259" key="16">
    <source>
        <dbReference type="PROSITE" id="PS51999"/>
    </source>
</evidence>
<feature type="site" description="Interaction with DNA substrate" evidence="13">
    <location>
        <position position="355"/>
    </location>
</feature>
<comment type="similarity">
    <text evidence="2">Belongs to the DNA repair enzymes AP/ExoA family.</text>
</comment>
<dbReference type="GO" id="GO:0005634">
    <property type="term" value="C:nucleus"/>
    <property type="evidence" value="ECO:0007669"/>
    <property type="project" value="TreeGrafter"/>
</dbReference>
<feature type="domain" description="GRF-type" evidence="16">
    <location>
        <begin position="559"/>
        <end position="608"/>
    </location>
</feature>
<proteinExistence type="inferred from homology"/>
<evidence type="ECO:0000256" key="1">
    <source>
        <dbReference type="ARBA" id="ARBA00000493"/>
    </source>
</evidence>
<dbReference type="InterPro" id="IPR010666">
    <property type="entry name" value="Znf_GRF"/>
</dbReference>
<feature type="compositionally biased region" description="Polar residues" evidence="15">
    <location>
        <begin position="435"/>
        <end position="444"/>
    </location>
</feature>
<dbReference type="InterPro" id="IPR005135">
    <property type="entry name" value="Endo/exonuclease/phosphatase"/>
</dbReference>
<feature type="binding site" evidence="12">
    <location>
        <position position="34"/>
    </location>
    <ligand>
        <name>Mg(2+)</name>
        <dbReference type="ChEBI" id="CHEBI:18420"/>
        <label>1</label>
    </ligand>
</feature>
<keyword evidence="9 12" id="KW-0460">Magnesium</keyword>
<evidence type="ECO:0000256" key="14">
    <source>
        <dbReference type="PROSITE-ProRule" id="PRU01343"/>
    </source>
</evidence>
<dbReference type="Pfam" id="PF03372">
    <property type="entry name" value="Exo_endo_phos"/>
    <property type="match status" value="1"/>
</dbReference>
<keyword evidence="8" id="KW-0862">Zinc</keyword>
<dbReference type="InterPro" id="IPR004808">
    <property type="entry name" value="AP_endonuc_1"/>
</dbReference>
<dbReference type="SUPFAM" id="SSF56219">
    <property type="entry name" value="DNase I-like"/>
    <property type="match status" value="1"/>
</dbReference>
<evidence type="ECO:0000256" key="5">
    <source>
        <dbReference type="ARBA" id="ARBA00022723"/>
    </source>
</evidence>
<dbReference type="PROSITE" id="PS51999">
    <property type="entry name" value="ZF_GRF"/>
    <property type="match status" value="1"/>
</dbReference>
<keyword evidence="6 14" id="KW-0863">Zinc-finger</keyword>
<feature type="binding site" evidence="12">
    <location>
        <position position="185"/>
    </location>
    <ligand>
        <name>Mg(2+)</name>
        <dbReference type="ChEBI" id="CHEBI:18420"/>
        <label>1</label>
    </ligand>
</feature>
<feature type="compositionally biased region" description="Low complexity" evidence="15">
    <location>
        <begin position="524"/>
        <end position="537"/>
    </location>
</feature>
<evidence type="ECO:0000256" key="8">
    <source>
        <dbReference type="ARBA" id="ARBA00022833"/>
    </source>
</evidence>
<gene>
    <name evidence="17" type="ORF">Pmani_024908</name>
</gene>
<evidence type="ECO:0000256" key="3">
    <source>
        <dbReference type="ARBA" id="ARBA00012115"/>
    </source>
</evidence>
<feature type="binding site" evidence="12">
    <location>
        <position position="355"/>
    </location>
    <ligand>
        <name>Mg(2+)</name>
        <dbReference type="ChEBI" id="CHEBI:18420"/>
        <label>1</label>
    </ligand>
</feature>
<dbReference type="GO" id="GO:0006284">
    <property type="term" value="P:base-excision repair"/>
    <property type="evidence" value="ECO:0007669"/>
    <property type="project" value="TreeGrafter"/>
</dbReference>
<feature type="compositionally biased region" description="Low complexity" evidence="15">
    <location>
        <begin position="481"/>
        <end position="504"/>
    </location>
</feature>
<reference evidence="17" key="1">
    <citation type="submission" date="2023-11" db="EMBL/GenBank/DDBJ databases">
        <title>Genome assemblies of two species of porcelain crab, Petrolisthes cinctipes and Petrolisthes manimaculis (Anomura: Porcellanidae).</title>
        <authorList>
            <person name="Angst P."/>
        </authorList>
    </citation>
    <scope>NUCLEOTIDE SEQUENCE</scope>
    <source>
        <strain evidence="17">PB745_02</strain>
        <tissue evidence="17">Gill</tissue>
    </source>
</reference>
<evidence type="ECO:0000313" key="17">
    <source>
        <dbReference type="EMBL" id="KAK4303047.1"/>
    </source>
</evidence>
<evidence type="ECO:0000256" key="9">
    <source>
        <dbReference type="ARBA" id="ARBA00022842"/>
    </source>
</evidence>
<sequence>MKVLSWNINGLRSFKTDIKELLSGLDADIICFQETKVTRDMLEEPLAIVEGFSSYFSFSRKRSGYSGVATFCSHRATPIAAQEGLSGLLVGELSDGCGTTTALAGKWSQEQLKDLDSEGRAVITQHRFKDTSGVVKDVCIINVYCPRVDPEKPERRTFKLRFYELIRQRATAIKASGMQVIVLGDINTSHRRIDHCDPDDSEEFEKRLDRRYLDQFLLRLDTLKGVEHEDGNSRDGKTDMVGRKNVMNILNDATNNDVYQHELLNISNENIGSLELDNEYSADEELLTSVTDFQMVDTFRYFHPEKTDAFSCWNTFISARATNYGTRIDYVLCDREFLHNVTDSLVLQDVMGSDHCPVAIIVSGELLPAPSLPDTCTKFFPEFRGQQQKLLAYFQPKSALPNDQANKFPMTSRVSRVGNLSGKLQQNSSKRKPANTKTKSQTSKKACVEKQTKLSTFFTSRTSDQKSVLETEEVDKTVEINSPDSPVLSSSQQSSESSDNLNSNTQESSEDLLKEDSVLKKENSNSSTCSSNGNTISRNQKQNSGWGFMMKTPAPPPLCKGHQEPCLLLTVKKKGPNLNRQFYACARGVGREGDPNARCNFFKILVSSEGRPGVTCLPRPPPVSHSDRSQPGPSCSTGAVCAGAHVGYAISGHQRLEVVGTGAGQLRCGGRGERSELPRRLLS</sequence>
<evidence type="ECO:0000256" key="4">
    <source>
        <dbReference type="ARBA" id="ARBA00013541"/>
    </source>
</evidence>
<accession>A0AAE1TYV8</accession>
<feature type="binding site" evidence="12">
    <location>
        <position position="187"/>
    </location>
    <ligand>
        <name>Mg(2+)</name>
        <dbReference type="ChEBI" id="CHEBI:18420"/>
        <label>1</label>
    </ligand>
</feature>
<evidence type="ECO:0000256" key="11">
    <source>
        <dbReference type="PIRSR" id="PIRSR604808-1"/>
    </source>
</evidence>
<feature type="region of interest" description="Disordered" evidence="15">
    <location>
        <begin position="460"/>
        <end position="551"/>
    </location>
</feature>
<comment type="catalytic activity">
    <reaction evidence="1">
        <text>Exonucleolytic cleavage in the 3'- to 5'-direction to yield nucleoside 5'-phosphates.</text>
        <dbReference type="EC" id="3.1.11.2"/>
    </reaction>
</comment>
<dbReference type="EMBL" id="JAWZYT010002627">
    <property type="protein sequence ID" value="KAK4303047.1"/>
    <property type="molecule type" value="Genomic_DNA"/>
</dbReference>
<dbReference type="CDD" id="cd09088">
    <property type="entry name" value="Ape2-like_AP-endo"/>
    <property type="match status" value="1"/>
</dbReference>
<feature type="active site" description="Proton donor/acceptor" evidence="11">
    <location>
        <position position="185"/>
    </location>
</feature>
<feature type="active site" evidence="11">
    <location>
        <position position="144"/>
    </location>
</feature>
<feature type="site" description="Important for catalytic activity" evidence="13">
    <location>
        <position position="329"/>
    </location>
</feature>
<dbReference type="GO" id="GO:0003906">
    <property type="term" value="F:DNA-(apurinic or apyrimidinic site) endonuclease activity"/>
    <property type="evidence" value="ECO:0007669"/>
    <property type="project" value="TreeGrafter"/>
</dbReference>
<dbReference type="PANTHER" id="PTHR22748:SF4">
    <property type="entry name" value="DNA-(APURINIC OR APYRIMIDINIC SITE) ENDONUCLEASE 2"/>
    <property type="match status" value="1"/>
</dbReference>
<dbReference type="GO" id="GO:0008311">
    <property type="term" value="F:double-stranded DNA 3'-5' DNA exonuclease activity"/>
    <property type="evidence" value="ECO:0007669"/>
    <property type="project" value="UniProtKB-EC"/>
</dbReference>
<keyword evidence="10" id="KW-0539">Nucleus</keyword>
<keyword evidence="5 12" id="KW-0479">Metal-binding</keyword>
<dbReference type="PROSITE" id="PS51435">
    <property type="entry name" value="AP_NUCLEASE_F1_4"/>
    <property type="match status" value="1"/>
</dbReference>
<comment type="caution">
    <text evidence="17">The sequence shown here is derived from an EMBL/GenBank/DDBJ whole genome shotgun (WGS) entry which is preliminary data.</text>
</comment>
<dbReference type="GO" id="GO:0008081">
    <property type="term" value="F:phosphoric diester hydrolase activity"/>
    <property type="evidence" value="ECO:0007669"/>
    <property type="project" value="TreeGrafter"/>
</dbReference>
<name>A0AAE1TYV8_9EUCA</name>
<dbReference type="Pfam" id="PF06839">
    <property type="entry name" value="Zn_ribbon_GRF"/>
    <property type="match status" value="1"/>
</dbReference>
<feature type="region of interest" description="Disordered" evidence="15">
    <location>
        <begin position="417"/>
        <end position="446"/>
    </location>
</feature>
<evidence type="ECO:0000256" key="10">
    <source>
        <dbReference type="ARBA" id="ARBA00023242"/>
    </source>
</evidence>
<feature type="active site" description="Proton acceptor" evidence="11">
    <location>
        <position position="355"/>
    </location>
</feature>
<feature type="compositionally biased region" description="Basic and acidic residues" evidence="15">
    <location>
        <begin position="463"/>
        <end position="478"/>
    </location>
</feature>
<evidence type="ECO:0000256" key="13">
    <source>
        <dbReference type="PIRSR" id="PIRSR604808-3"/>
    </source>
</evidence>
<feature type="site" description="Transition state stabilizer" evidence="13">
    <location>
        <position position="187"/>
    </location>
</feature>
<feature type="compositionally biased region" description="Basic and acidic residues" evidence="15">
    <location>
        <begin position="511"/>
        <end position="523"/>
    </location>
</feature>
<keyword evidence="12" id="KW-0464">Manganese</keyword>
<organism evidence="17 18">
    <name type="scientific">Petrolisthes manimaculis</name>
    <dbReference type="NCBI Taxonomy" id="1843537"/>
    <lineage>
        <taxon>Eukaryota</taxon>
        <taxon>Metazoa</taxon>
        <taxon>Ecdysozoa</taxon>
        <taxon>Arthropoda</taxon>
        <taxon>Crustacea</taxon>
        <taxon>Multicrustacea</taxon>
        <taxon>Malacostraca</taxon>
        <taxon>Eumalacostraca</taxon>
        <taxon>Eucarida</taxon>
        <taxon>Decapoda</taxon>
        <taxon>Pleocyemata</taxon>
        <taxon>Anomura</taxon>
        <taxon>Galatheoidea</taxon>
        <taxon>Porcellanidae</taxon>
        <taxon>Petrolisthes</taxon>
    </lineage>
</organism>
<dbReference type="Gene3D" id="3.60.10.10">
    <property type="entry name" value="Endonuclease/exonuclease/phosphatase"/>
    <property type="match status" value="1"/>
</dbReference>
<keyword evidence="18" id="KW-1185">Reference proteome</keyword>
<evidence type="ECO:0000313" key="18">
    <source>
        <dbReference type="Proteomes" id="UP001292094"/>
    </source>
</evidence>
<evidence type="ECO:0000256" key="2">
    <source>
        <dbReference type="ARBA" id="ARBA00007092"/>
    </source>
</evidence>
<dbReference type="InterPro" id="IPR036691">
    <property type="entry name" value="Endo/exonu/phosph_ase_sf"/>
</dbReference>
<protein>
    <recommendedName>
        <fullName evidence="4">DNA-(apurinic or apyrimidinic site) endonuclease 2</fullName>
        <ecNumber evidence="3">3.1.11.2</ecNumber>
    </recommendedName>
</protein>
<evidence type="ECO:0000256" key="7">
    <source>
        <dbReference type="ARBA" id="ARBA00022801"/>
    </source>
</evidence>
<evidence type="ECO:0000256" key="12">
    <source>
        <dbReference type="PIRSR" id="PIRSR604808-2"/>
    </source>
</evidence>
<dbReference type="GO" id="GO:0008270">
    <property type="term" value="F:zinc ion binding"/>
    <property type="evidence" value="ECO:0007669"/>
    <property type="project" value="UniProtKB-KW"/>
</dbReference>
<comment type="cofactor">
    <cofactor evidence="12">
        <name>Mg(2+)</name>
        <dbReference type="ChEBI" id="CHEBI:18420"/>
    </cofactor>
    <cofactor evidence="12">
        <name>Mn(2+)</name>
        <dbReference type="ChEBI" id="CHEBI:29035"/>
    </cofactor>
    <text evidence="12">Probably binds two magnesium or manganese ions per subunit.</text>
</comment>
<keyword evidence="7" id="KW-0378">Hydrolase</keyword>
<dbReference type="EC" id="3.1.11.2" evidence="3"/>
<feature type="binding site" evidence="12">
    <location>
        <position position="7"/>
    </location>
    <ligand>
        <name>Mg(2+)</name>
        <dbReference type="ChEBI" id="CHEBI:18420"/>
        <label>1</label>
    </ligand>
</feature>
<feature type="binding site" evidence="12">
    <location>
        <position position="354"/>
    </location>
    <ligand>
        <name>Mg(2+)</name>
        <dbReference type="ChEBI" id="CHEBI:18420"/>
        <label>1</label>
    </ligand>
</feature>
<dbReference type="AlphaFoldDB" id="A0AAE1TYV8"/>
<dbReference type="PANTHER" id="PTHR22748">
    <property type="entry name" value="AP ENDONUCLEASE"/>
    <property type="match status" value="1"/>
</dbReference>
<dbReference type="Proteomes" id="UP001292094">
    <property type="component" value="Unassembled WGS sequence"/>
</dbReference>
<evidence type="ECO:0000256" key="15">
    <source>
        <dbReference type="SAM" id="MobiDB-lite"/>
    </source>
</evidence>